<dbReference type="EMBL" id="CP002629">
    <property type="protein sequence ID" value="AEB08156.1"/>
    <property type="molecule type" value="Genomic_DNA"/>
</dbReference>
<keyword evidence="3" id="KW-1185">Reference proteome</keyword>
<organism evidence="2 3">
    <name type="scientific">Desulfobacca acetoxidans (strain ATCC 700848 / DSM 11109 / ASRB2)</name>
    <dbReference type="NCBI Taxonomy" id="880072"/>
    <lineage>
        <taxon>Bacteria</taxon>
        <taxon>Pseudomonadati</taxon>
        <taxon>Thermodesulfobacteriota</taxon>
        <taxon>Desulfobaccia</taxon>
        <taxon>Desulfobaccales</taxon>
        <taxon>Desulfobaccaceae</taxon>
        <taxon>Desulfobacca</taxon>
    </lineage>
</organism>
<protein>
    <submittedName>
        <fullName evidence="2">Uncharacterized protein</fullName>
    </submittedName>
</protein>
<dbReference type="Proteomes" id="UP000000483">
    <property type="component" value="Chromosome"/>
</dbReference>
<reference evidence="3" key="2">
    <citation type="submission" date="2011-03" db="EMBL/GenBank/DDBJ databases">
        <title>The complete genome of Desulfobacca acetoxidans DSM 11109.</title>
        <authorList>
            <consortium name="US DOE Joint Genome Institute (JGI-PGF)"/>
            <person name="Lucas S."/>
            <person name="Copeland A."/>
            <person name="Lapidus A."/>
            <person name="Bruce D."/>
            <person name="Goodwin L."/>
            <person name="Pitluck S."/>
            <person name="Peters L."/>
            <person name="Kyrpides N."/>
            <person name="Mavromatis K."/>
            <person name="Ivanova N."/>
            <person name="Ovchinnikova G."/>
            <person name="Teshima H."/>
            <person name="Detter J.C."/>
            <person name="Han C."/>
            <person name="Land M."/>
            <person name="Hauser L."/>
            <person name="Markowitz V."/>
            <person name="Cheng J.-F."/>
            <person name="Hugenholtz P."/>
            <person name="Woyke T."/>
            <person name="Wu D."/>
            <person name="Spring S."/>
            <person name="Schueler E."/>
            <person name="Brambilla E."/>
            <person name="Klenk H.-P."/>
            <person name="Eisen J.A."/>
        </authorList>
    </citation>
    <scope>NUCLEOTIDE SEQUENCE [LARGE SCALE GENOMIC DNA]</scope>
    <source>
        <strain evidence="3">ATCC 700848 / DSM 11109 / ASRB2</strain>
    </source>
</reference>
<dbReference type="eggNOG" id="COG0457">
    <property type="taxonomic scope" value="Bacteria"/>
</dbReference>
<proteinExistence type="predicted"/>
<accession>F2NEG6</accession>
<dbReference type="SUPFAM" id="SSF48452">
    <property type="entry name" value="TPR-like"/>
    <property type="match status" value="1"/>
</dbReference>
<reference evidence="2 3" key="1">
    <citation type="journal article" date="2011" name="Stand. Genomic Sci.">
        <title>Complete genome sequence of the acetate-degrading sulfate reducer Desulfobacca acetoxidans type strain (ASRB2).</title>
        <authorList>
            <person name="Goker M."/>
            <person name="Teshima H."/>
            <person name="Lapidus A."/>
            <person name="Nolan M."/>
            <person name="Lucas S."/>
            <person name="Hammon N."/>
            <person name="Deshpande S."/>
            <person name="Cheng J.F."/>
            <person name="Tapia R."/>
            <person name="Han C."/>
            <person name="Goodwin L."/>
            <person name="Pitluck S."/>
            <person name="Huntemann M."/>
            <person name="Liolios K."/>
            <person name="Ivanova N."/>
            <person name="Pagani I."/>
            <person name="Mavromatis K."/>
            <person name="Ovchinikova G."/>
            <person name="Pati A."/>
            <person name="Chen A."/>
            <person name="Palaniappan K."/>
            <person name="Land M."/>
            <person name="Hauser L."/>
            <person name="Brambilla E.M."/>
            <person name="Rohde M."/>
            <person name="Spring S."/>
            <person name="Detter J.C."/>
            <person name="Woyke T."/>
            <person name="Bristow J."/>
            <person name="Eisen J.A."/>
            <person name="Markowitz V."/>
            <person name="Hugenholtz P."/>
            <person name="Kyrpides N.C."/>
            <person name="Klenk H.P."/>
        </authorList>
    </citation>
    <scope>NUCLEOTIDE SEQUENCE [LARGE SCALE GENOMIC DNA]</scope>
    <source>
        <strain evidence="3">ATCC 700848 / DSM 11109 / ASRB2</strain>
    </source>
</reference>
<evidence type="ECO:0000313" key="2">
    <source>
        <dbReference type="EMBL" id="AEB08156.1"/>
    </source>
</evidence>
<keyword evidence="1" id="KW-0732">Signal</keyword>
<evidence type="ECO:0000256" key="1">
    <source>
        <dbReference type="SAM" id="SignalP"/>
    </source>
</evidence>
<name>F2NEG6_DESAR</name>
<dbReference type="Pfam" id="PF16811">
    <property type="entry name" value="TAtT"/>
    <property type="match status" value="1"/>
</dbReference>
<dbReference type="STRING" id="880072.Desac_0264"/>
<dbReference type="KEGG" id="dao:Desac_0264"/>
<sequence length="253" mass="27882">MAMALVGWLVLASPSGGLAAAGTLETADRLLMAPDLNKQKVLQAFSTYESLLPVGGAERLPILIRLARTAFLIGEFGEKGQRRLYYEQGREYAEAIMQEYPDSVAGPYWLGMHLAGLADVNRLRGVRLLPQIITALERALAMDQTYDQAGAYRVLGRIYYEAPRPPISVGNIKKSFEYLSRAAQIAPANSTNHLYLAETMIKLGQKEEAGQELNRVLTVNQNADGPYGLMADQRQARELLKKHGFKGEAQSVD</sequence>
<evidence type="ECO:0000313" key="3">
    <source>
        <dbReference type="Proteomes" id="UP000000483"/>
    </source>
</evidence>
<gene>
    <name evidence="2" type="ordered locus">Desac_0264</name>
</gene>
<dbReference type="AlphaFoldDB" id="F2NEG6"/>
<dbReference type="HOGENOM" id="CLU_952935_0_0_7"/>
<dbReference type="InterPro" id="IPR011990">
    <property type="entry name" value="TPR-like_helical_dom_sf"/>
</dbReference>
<feature type="signal peptide" evidence="1">
    <location>
        <begin position="1"/>
        <end position="19"/>
    </location>
</feature>
<dbReference type="Gene3D" id="1.25.40.10">
    <property type="entry name" value="Tetratricopeptide repeat domain"/>
    <property type="match status" value="1"/>
</dbReference>
<feature type="chain" id="PRO_5003282547" evidence="1">
    <location>
        <begin position="20"/>
        <end position="253"/>
    </location>
</feature>
<dbReference type="InterPro" id="IPR031823">
    <property type="entry name" value="TatT"/>
</dbReference>